<dbReference type="RefSeq" id="WP_061927638.1">
    <property type="nucleotide sequence ID" value="NZ_JBEYBH010000008.1"/>
</dbReference>
<dbReference type="EMBL" id="LMWX01000051">
    <property type="protein sequence ID" value="KUN79818.1"/>
    <property type="molecule type" value="Genomic_DNA"/>
</dbReference>
<feature type="compositionally biased region" description="Low complexity" evidence="1">
    <location>
        <begin position="26"/>
        <end position="37"/>
    </location>
</feature>
<keyword evidence="2" id="KW-0732">Signal</keyword>
<dbReference type="STRING" id="285568.AQJ66_28100"/>
<accession>A0A101STJ7</accession>
<reference evidence="3 4" key="1">
    <citation type="submission" date="2015-10" db="EMBL/GenBank/DDBJ databases">
        <title>Draft genome sequence of Streptomyces bungoensis DSM 41781, type strain for the species Streptomyces bungoensis.</title>
        <authorList>
            <person name="Ruckert C."/>
            <person name="Winkler A."/>
            <person name="Kalinowski J."/>
            <person name="Kampfer P."/>
            <person name="Glaeser S."/>
        </authorList>
    </citation>
    <scope>NUCLEOTIDE SEQUENCE [LARGE SCALE GENOMIC DNA]</scope>
    <source>
        <strain evidence="3 4">DSM 41781</strain>
    </source>
</reference>
<evidence type="ECO:0000313" key="4">
    <source>
        <dbReference type="Proteomes" id="UP000053024"/>
    </source>
</evidence>
<protein>
    <recommendedName>
        <fullName evidence="5">Lipoprotein</fullName>
    </recommendedName>
</protein>
<proteinExistence type="predicted"/>
<dbReference type="Gene3D" id="3.20.20.370">
    <property type="entry name" value="Glycoside hydrolase/deacetylase"/>
    <property type="match status" value="1"/>
</dbReference>
<feature type="chain" id="PRO_5039362838" description="Lipoprotein" evidence="2">
    <location>
        <begin position="19"/>
        <end position="421"/>
    </location>
</feature>
<organism evidence="3 4">
    <name type="scientific">Streptomyces bungoensis</name>
    <dbReference type="NCBI Taxonomy" id="285568"/>
    <lineage>
        <taxon>Bacteria</taxon>
        <taxon>Bacillati</taxon>
        <taxon>Actinomycetota</taxon>
        <taxon>Actinomycetes</taxon>
        <taxon>Kitasatosporales</taxon>
        <taxon>Streptomycetaceae</taxon>
        <taxon>Streptomyces</taxon>
    </lineage>
</organism>
<evidence type="ECO:0000256" key="1">
    <source>
        <dbReference type="SAM" id="MobiDB-lite"/>
    </source>
</evidence>
<feature type="region of interest" description="Disordered" evidence="1">
    <location>
        <begin position="400"/>
        <end position="421"/>
    </location>
</feature>
<dbReference type="InterPro" id="IPR011330">
    <property type="entry name" value="Glyco_hydro/deAcase_b/a-brl"/>
</dbReference>
<comment type="caution">
    <text evidence="3">The sequence shown here is derived from an EMBL/GenBank/DDBJ whole genome shotgun (WGS) entry which is preliminary data.</text>
</comment>
<dbReference type="PANTHER" id="PTHR45985:SF3">
    <property type="entry name" value="CHITIN DEACETYLASE-LIKE 4"/>
    <property type="match status" value="1"/>
</dbReference>
<dbReference type="PROSITE" id="PS51257">
    <property type="entry name" value="PROKAR_LIPOPROTEIN"/>
    <property type="match status" value="1"/>
</dbReference>
<dbReference type="SUPFAM" id="SSF88713">
    <property type="entry name" value="Glycoside hydrolase/deacetylase"/>
    <property type="match status" value="1"/>
</dbReference>
<evidence type="ECO:0000256" key="2">
    <source>
        <dbReference type="SAM" id="SignalP"/>
    </source>
</evidence>
<keyword evidence="4" id="KW-1185">Reference proteome</keyword>
<dbReference type="Proteomes" id="UP000053024">
    <property type="component" value="Unassembled WGS sequence"/>
</dbReference>
<feature type="compositionally biased region" description="Low complexity" evidence="1">
    <location>
        <begin position="410"/>
        <end position="421"/>
    </location>
</feature>
<dbReference type="GO" id="GO:0005975">
    <property type="term" value="P:carbohydrate metabolic process"/>
    <property type="evidence" value="ECO:0007669"/>
    <property type="project" value="InterPro"/>
</dbReference>
<sequence>MAATQRIAAGAMAAAACAASLAGCSTGSHGSEEGTSGPQKGAPAPNSVLRLIGDGSTAYTGAQPHLPVPERLKPGEKPPQFVVFSWDGAGEDSQKLFSHFRKVAKENHATMTYFLSGVYMLPKEKRDLYKPPQHEPGSSEIGFNDEQGIADTLKQVRLAWLEGNEIGTHFNGHFCGPDGGVGEWSVEEWKSEIAQAKAFVKNWKTNTGMTRSAPLPFDYDKELIGARTPCLEGQKNFVKAASQMGFRYDSSGVNNQVWPKKREGLWDVSMQLVPFPGHTYEQLTMDYNFMVNQSGTQTQGDPDKFDYWGDQMRDGLLKGFYRAYDGNRAPLIIGNHFESWNGGTYMRAVDEVVKEVCNKPEVRCVSFHQLVDWLDAQDPQTLKRLRTLEVGEAPRQGWASFLSGHPAPAPKGVPGAPAVRQ</sequence>
<dbReference type="PANTHER" id="PTHR45985">
    <property type="match status" value="1"/>
</dbReference>
<evidence type="ECO:0008006" key="5">
    <source>
        <dbReference type="Google" id="ProtNLM"/>
    </source>
</evidence>
<feature type="signal peptide" evidence="2">
    <location>
        <begin position="1"/>
        <end position="18"/>
    </location>
</feature>
<name>A0A101STJ7_9ACTN</name>
<feature type="region of interest" description="Disordered" evidence="1">
    <location>
        <begin position="26"/>
        <end position="47"/>
    </location>
</feature>
<dbReference type="OrthoDB" id="438898at2"/>
<dbReference type="InterPro" id="IPR052740">
    <property type="entry name" value="CE4"/>
</dbReference>
<gene>
    <name evidence="3" type="ORF">AQJ66_28100</name>
</gene>
<dbReference type="AlphaFoldDB" id="A0A101STJ7"/>
<evidence type="ECO:0000313" key="3">
    <source>
        <dbReference type="EMBL" id="KUN79818.1"/>
    </source>
</evidence>